<dbReference type="PROSITE" id="PS51767">
    <property type="entry name" value="PEPTIDASE_A1"/>
    <property type="match status" value="1"/>
</dbReference>
<keyword evidence="1" id="KW-0378">Hydrolase</keyword>
<comment type="caution">
    <text evidence="3">The sequence shown here is derived from an EMBL/GenBank/DDBJ whole genome shotgun (WGS) entry which is preliminary data.</text>
</comment>
<accession>A0ABR0KTF1</accession>
<dbReference type="PROSITE" id="PS00141">
    <property type="entry name" value="ASP_PROTEASE"/>
    <property type="match status" value="1"/>
</dbReference>
<evidence type="ECO:0000313" key="3">
    <source>
        <dbReference type="EMBL" id="KAK5129300.1"/>
    </source>
</evidence>
<organism evidence="3 4">
    <name type="scientific">Cryomyces antarcticus</name>
    <dbReference type="NCBI Taxonomy" id="329879"/>
    <lineage>
        <taxon>Eukaryota</taxon>
        <taxon>Fungi</taxon>
        <taxon>Dikarya</taxon>
        <taxon>Ascomycota</taxon>
        <taxon>Pezizomycotina</taxon>
        <taxon>Dothideomycetes</taxon>
        <taxon>Dothideomycetes incertae sedis</taxon>
        <taxon>Cryomyces</taxon>
    </lineage>
</organism>
<reference evidence="3 4" key="1">
    <citation type="submission" date="2023-08" db="EMBL/GenBank/DDBJ databases">
        <title>Black Yeasts Isolated from many extreme environments.</title>
        <authorList>
            <person name="Coleine C."/>
            <person name="Stajich J.E."/>
            <person name="Selbmann L."/>
        </authorList>
    </citation>
    <scope>NUCLEOTIDE SEQUENCE [LARGE SCALE GENOMIC DNA]</scope>
    <source>
        <strain evidence="3 4">CCFEE 536</strain>
    </source>
</reference>
<evidence type="ECO:0000259" key="2">
    <source>
        <dbReference type="PROSITE" id="PS51767"/>
    </source>
</evidence>
<dbReference type="InterPro" id="IPR001969">
    <property type="entry name" value="Aspartic_peptidase_AS"/>
</dbReference>
<keyword evidence="4" id="KW-1185">Reference proteome</keyword>
<gene>
    <name evidence="3" type="ORF">LTR16_002264</name>
</gene>
<feature type="non-terminal residue" evidence="3">
    <location>
        <position position="74"/>
    </location>
</feature>
<name>A0ABR0KTF1_9PEZI</name>
<feature type="domain" description="Peptidase A1" evidence="2">
    <location>
        <begin position="30"/>
        <end position="74"/>
    </location>
</feature>
<keyword evidence="1" id="KW-0645">Protease</keyword>
<evidence type="ECO:0000313" key="4">
    <source>
        <dbReference type="Proteomes" id="UP001357485"/>
    </source>
</evidence>
<keyword evidence="1" id="KW-0064">Aspartyl protease</keyword>
<dbReference type="Gene3D" id="2.40.70.10">
    <property type="entry name" value="Acid Proteases"/>
    <property type="match status" value="1"/>
</dbReference>
<dbReference type="InterPro" id="IPR033121">
    <property type="entry name" value="PEPTIDASE_A1"/>
</dbReference>
<proteinExistence type="predicted"/>
<sequence length="74" mass="7911">MRMGRPVGGVYQRFQSAVDPLEAVAGSSIFLAQVSFGDQMFDAVVDTGSSDTWIAQTGFDCINPATNALQSESY</sequence>
<dbReference type="SUPFAM" id="SSF50630">
    <property type="entry name" value="Acid proteases"/>
    <property type="match status" value="1"/>
</dbReference>
<protein>
    <recommendedName>
        <fullName evidence="2">Peptidase A1 domain-containing protein</fullName>
    </recommendedName>
</protein>
<dbReference type="Proteomes" id="UP001357485">
    <property type="component" value="Unassembled WGS sequence"/>
</dbReference>
<dbReference type="EMBL" id="JAVRRA010024785">
    <property type="protein sequence ID" value="KAK5129300.1"/>
    <property type="molecule type" value="Genomic_DNA"/>
</dbReference>
<dbReference type="InterPro" id="IPR021109">
    <property type="entry name" value="Peptidase_aspartic_dom_sf"/>
</dbReference>
<evidence type="ECO:0000256" key="1">
    <source>
        <dbReference type="ARBA" id="ARBA00022750"/>
    </source>
</evidence>